<sequence length="81" mass="8444">MTAVGLSMYLGIGEGNVHDDRLAPGVDQLVASDLAVLLHGQRRLPAHPESCGVEGIRLNLPGRGSGHCSTTQHTVSTLESS</sequence>
<organism evidence="1 2">
    <name type="scientific">Liparis tanakae</name>
    <name type="common">Tanaka's snailfish</name>
    <dbReference type="NCBI Taxonomy" id="230148"/>
    <lineage>
        <taxon>Eukaryota</taxon>
        <taxon>Metazoa</taxon>
        <taxon>Chordata</taxon>
        <taxon>Craniata</taxon>
        <taxon>Vertebrata</taxon>
        <taxon>Euteleostomi</taxon>
        <taxon>Actinopterygii</taxon>
        <taxon>Neopterygii</taxon>
        <taxon>Teleostei</taxon>
        <taxon>Neoteleostei</taxon>
        <taxon>Acanthomorphata</taxon>
        <taxon>Eupercaria</taxon>
        <taxon>Perciformes</taxon>
        <taxon>Cottioidei</taxon>
        <taxon>Cottales</taxon>
        <taxon>Liparidae</taxon>
        <taxon>Liparis</taxon>
    </lineage>
</organism>
<evidence type="ECO:0000313" key="1">
    <source>
        <dbReference type="EMBL" id="TNN77480.1"/>
    </source>
</evidence>
<accession>A0A4Z2IHM5</accession>
<keyword evidence="2" id="KW-1185">Reference proteome</keyword>
<comment type="caution">
    <text evidence="1">The sequence shown here is derived from an EMBL/GenBank/DDBJ whole genome shotgun (WGS) entry which is preliminary data.</text>
</comment>
<evidence type="ECO:0000313" key="2">
    <source>
        <dbReference type="Proteomes" id="UP000314294"/>
    </source>
</evidence>
<reference evidence="1 2" key="1">
    <citation type="submission" date="2019-03" db="EMBL/GenBank/DDBJ databases">
        <title>First draft genome of Liparis tanakae, snailfish: a comprehensive survey of snailfish specific genes.</title>
        <authorList>
            <person name="Kim W."/>
            <person name="Song I."/>
            <person name="Jeong J.-H."/>
            <person name="Kim D."/>
            <person name="Kim S."/>
            <person name="Ryu S."/>
            <person name="Song J.Y."/>
            <person name="Lee S.K."/>
        </authorList>
    </citation>
    <scope>NUCLEOTIDE SEQUENCE [LARGE SCALE GENOMIC DNA]</scope>
    <source>
        <tissue evidence="1">Muscle</tissue>
    </source>
</reference>
<proteinExistence type="predicted"/>
<dbReference type="EMBL" id="SRLO01000082">
    <property type="protein sequence ID" value="TNN77480.1"/>
    <property type="molecule type" value="Genomic_DNA"/>
</dbReference>
<protein>
    <submittedName>
        <fullName evidence="1">Uncharacterized protein</fullName>
    </submittedName>
</protein>
<dbReference type="AlphaFoldDB" id="A0A4Z2IHM5"/>
<gene>
    <name evidence="1" type="ORF">EYF80_012294</name>
</gene>
<dbReference type="Proteomes" id="UP000314294">
    <property type="component" value="Unassembled WGS sequence"/>
</dbReference>
<name>A0A4Z2IHM5_9TELE</name>